<keyword evidence="6 10" id="KW-0547">Nucleotide-binding</keyword>
<keyword evidence="8 10" id="KW-0460">Magnesium</keyword>
<comment type="caution">
    <text evidence="11">The sequence shown here is derived from an EMBL/GenBank/DDBJ whole genome shotgun (WGS) entry which is preliminary data.</text>
</comment>
<dbReference type="GO" id="GO:0006400">
    <property type="term" value="P:tRNA modification"/>
    <property type="evidence" value="ECO:0007669"/>
    <property type="project" value="TreeGrafter"/>
</dbReference>
<evidence type="ECO:0000256" key="4">
    <source>
        <dbReference type="ARBA" id="ARBA00022679"/>
    </source>
</evidence>
<protein>
    <recommendedName>
        <fullName evidence="10">tRNA dimethylallyltransferase</fullName>
        <ecNumber evidence="10">2.5.1.75</ecNumber>
    </recommendedName>
    <alternativeName>
        <fullName evidence="10">Dimethylallyl diphosphate:tRNA dimethylallyltransferase</fullName>
        <shortName evidence="10">DMAPP:tRNA dimethylallyltransferase</shortName>
        <shortName evidence="10">DMATase</shortName>
    </alternativeName>
    <alternativeName>
        <fullName evidence="10">Isopentenyl-diphosphate:tRNA isopentenyltransferase</fullName>
        <shortName evidence="10">IPP transferase</shortName>
        <shortName evidence="10">IPPT</shortName>
        <shortName evidence="10">IPTase</shortName>
    </alternativeName>
</protein>
<feature type="site" description="Interaction with substrate tRNA" evidence="10">
    <location>
        <position position="121"/>
    </location>
</feature>
<dbReference type="GO" id="GO:0052381">
    <property type="term" value="F:tRNA dimethylallyltransferase activity"/>
    <property type="evidence" value="ECO:0007669"/>
    <property type="project" value="UniProtKB-UniRule"/>
</dbReference>
<evidence type="ECO:0000256" key="1">
    <source>
        <dbReference type="ARBA" id="ARBA00001946"/>
    </source>
</evidence>
<reference evidence="12" key="1">
    <citation type="submission" date="2017-09" db="EMBL/GenBank/DDBJ databases">
        <title>Depth-based differentiation of microbial function through sediment-hosted aquifers and enrichment of novel symbionts in the deep terrestrial subsurface.</title>
        <authorList>
            <person name="Probst A.J."/>
            <person name="Ladd B."/>
            <person name="Jarett J.K."/>
            <person name="Geller-Mcgrath D.E."/>
            <person name="Sieber C.M.K."/>
            <person name="Emerson J.B."/>
            <person name="Anantharaman K."/>
            <person name="Thomas B.C."/>
            <person name="Malmstrom R."/>
            <person name="Stieglmeier M."/>
            <person name="Klingl A."/>
            <person name="Woyke T."/>
            <person name="Ryan C.M."/>
            <person name="Banfield J.F."/>
        </authorList>
    </citation>
    <scope>NUCLEOTIDE SEQUENCE [LARGE SCALE GENOMIC DNA]</scope>
</reference>
<name>A0A2M8KS13_9BACT</name>
<dbReference type="EC" id="2.5.1.75" evidence="10"/>
<evidence type="ECO:0000256" key="9">
    <source>
        <dbReference type="ARBA" id="ARBA00049563"/>
    </source>
</evidence>
<evidence type="ECO:0000256" key="3">
    <source>
        <dbReference type="ARBA" id="ARBA00005842"/>
    </source>
</evidence>
<feature type="region of interest" description="Interaction with substrate tRNA" evidence="10">
    <location>
        <begin position="38"/>
        <end position="41"/>
    </location>
</feature>
<dbReference type="EMBL" id="PFED01000140">
    <property type="protein sequence ID" value="PJE62712.1"/>
    <property type="molecule type" value="Genomic_DNA"/>
</dbReference>
<evidence type="ECO:0000313" key="12">
    <source>
        <dbReference type="Proteomes" id="UP000229554"/>
    </source>
</evidence>
<comment type="catalytic activity">
    <reaction evidence="9 10">
        <text>adenosine(37) in tRNA + dimethylallyl diphosphate = N(6)-dimethylallyladenosine(37) in tRNA + diphosphate</text>
        <dbReference type="Rhea" id="RHEA:26482"/>
        <dbReference type="Rhea" id="RHEA-COMP:10162"/>
        <dbReference type="Rhea" id="RHEA-COMP:10375"/>
        <dbReference type="ChEBI" id="CHEBI:33019"/>
        <dbReference type="ChEBI" id="CHEBI:57623"/>
        <dbReference type="ChEBI" id="CHEBI:74411"/>
        <dbReference type="ChEBI" id="CHEBI:74415"/>
        <dbReference type="EC" id="2.5.1.75"/>
    </reaction>
</comment>
<dbReference type="InterPro" id="IPR027417">
    <property type="entry name" value="P-loop_NTPase"/>
</dbReference>
<evidence type="ECO:0000256" key="7">
    <source>
        <dbReference type="ARBA" id="ARBA00022840"/>
    </source>
</evidence>
<evidence type="ECO:0000256" key="8">
    <source>
        <dbReference type="ARBA" id="ARBA00022842"/>
    </source>
</evidence>
<dbReference type="GO" id="GO:0005524">
    <property type="term" value="F:ATP binding"/>
    <property type="evidence" value="ECO:0007669"/>
    <property type="project" value="UniProtKB-UniRule"/>
</dbReference>
<comment type="subunit">
    <text evidence="10">Monomer.</text>
</comment>
<sequence>MDTDSQPLLIITGQTATGKTKSALSLANTIGGEIVSADSRQSYTYLDIISGKDIAEDNFKQVTRVGNFTIGYYTVQNIRIWLYDVVDPKQYFSSYDWNMCAQKVLSILRKRKKIPIIVGGSYFYIKALIDGLTSTSAPNWQLRGELETMSVYDLQKKLHETQPAIYANMNSSDTYNKRRLIRKLEQTAITDQRTIVQPLKGYRTQWVGLMHSTTNALQKAIEVRVDERMKQGALDEMSLLMNMGYTMSDPGMQSIGYQQLASHISTDLSLNSALERWIMKERQYAKRQKTAMLKDTRVHIFSPQEMNHDALVGMLQ</sequence>
<dbReference type="Gene3D" id="3.40.50.300">
    <property type="entry name" value="P-loop containing nucleotide triphosphate hydrolases"/>
    <property type="match status" value="1"/>
</dbReference>
<feature type="binding site" evidence="10">
    <location>
        <begin position="13"/>
        <end position="20"/>
    </location>
    <ligand>
        <name>ATP</name>
        <dbReference type="ChEBI" id="CHEBI:30616"/>
    </ligand>
</feature>
<evidence type="ECO:0000313" key="11">
    <source>
        <dbReference type="EMBL" id="PJE62712.1"/>
    </source>
</evidence>
<keyword evidence="5 10" id="KW-0819">tRNA processing</keyword>
<dbReference type="SUPFAM" id="SSF52540">
    <property type="entry name" value="P-loop containing nucleoside triphosphate hydrolases"/>
    <property type="match status" value="1"/>
</dbReference>
<proteinExistence type="inferred from homology"/>
<dbReference type="HAMAP" id="MF_00185">
    <property type="entry name" value="IPP_trans"/>
    <property type="match status" value="1"/>
</dbReference>
<feature type="binding site" evidence="10">
    <location>
        <begin position="15"/>
        <end position="20"/>
    </location>
    <ligand>
        <name>substrate</name>
    </ligand>
</feature>
<evidence type="ECO:0000256" key="10">
    <source>
        <dbReference type="HAMAP-Rule" id="MF_00185"/>
    </source>
</evidence>
<dbReference type="Proteomes" id="UP000229554">
    <property type="component" value="Unassembled WGS sequence"/>
</dbReference>
<dbReference type="AlphaFoldDB" id="A0A2M8KS13"/>
<dbReference type="Gene3D" id="1.10.287.890">
    <property type="entry name" value="Crystal structure of tRNA isopentenylpyrophosphate transferase (bh2366) domain"/>
    <property type="match status" value="1"/>
</dbReference>
<comment type="cofactor">
    <cofactor evidence="1 10">
        <name>Mg(2+)</name>
        <dbReference type="ChEBI" id="CHEBI:18420"/>
    </cofactor>
</comment>
<gene>
    <name evidence="10" type="primary">miaA</name>
    <name evidence="11" type="ORF">COU88_03530</name>
</gene>
<comment type="caution">
    <text evidence="10">Lacks conserved residue(s) required for the propagation of feature annotation.</text>
</comment>
<keyword evidence="4 10" id="KW-0808">Transferase</keyword>
<evidence type="ECO:0000256" key="5">
    <source>
        <dbReference type="ARBA" id="ARBA00022694"/>
    </source>
</evidence>
<organism evidence="11 12">
    <name type="scientific">Candidatus Roizmanbacteria bacterium CG10_big_fil_rev_8_21_14_0_10_39_6</name>
    <dbReference type="NCBI Taxonomy" id="1974853"/>
    <lineage>
        <taxon>Bacteria</taxon>
        <taxon>Candidatus Roizmaniibacteriota</taxon>
    </lineage>
</organism>
<comment type="function">
    <text evidence="2 10">Catalyzes the transfer of a dimethylallyl group onto the adenine at position 37 in tRNAs that read codons beginning with uridine, leading to the formation of N6-(dimethylallyl)adenosine (i(6)A).</text>
</comment>
<comment type="similarity">
    <text evidence="3 10">Belongs to the IPP transferase family.</text>
</comment>
<dbReference type="PANTHER" id="PTHR11088:SF60">
    <property type="entry name" value="TRNA DIMETHYLALLYLTRANSFERASE"/>
    <property type="match status" value="1"/>
</dbReference>
<accession>A0A2M8KS13</accession>
<evidence type="ECO:0000256" key="2">
    <source>
        <dbReference type="ARBA" id="ARBA00003213"/>
    </source>
</evidence>
<dbReference type="Pfam" id="PF01715">
    <property type="entry name" value="IPPT"/>
    <property type="match status" value="1"/>
</dbReference>
<dbReference type="PANTHER" id="PTHR11088">
    <property type="entry name" value="TRNA DIMETHYLALLYLTRANSFERASE"/>
    <property type="match status" value="1"/>
</dbReference>
<keyword evidence="7 10" id="KW-0067">ATP-binding</keyword>
<evidence type="ECO:0000256" key="6">
    <source>
        <dbReference type="ARBA" id="ARBA00022741"/>
    </source>
</evidence>
<dbReference type="InterPro" id="IPR018022">
    <property type="entry name" value="IPT"/>
</dbReference>
<dbReference type="InterPro" id="IPR039657">
    <property type="entry name" value="Dimethylallyltransferase"/>
</dbReference>
<feature type="site" description="Interaction with substrate tRNA" evidence="10">
    <location>
        <position position="143"/>
    </location>
</feature>